<keyword evidence="9" id="KW-0496">Mitochondrion</keyword>
<evidence type="ECO:0000256" key="10">
    <source>
        <dbReference type="ARBA" id="ARBA00023160"/>
    </source>
</evidence>
<dbReference type="GO" id="GO:0141148">
    <property type="term" value="F:enoyl-[acyl-carrier-protein] reductase (NADPH) activity"/>
    <property type="evidence" value="ECO:0007669"/>
    <property type="project" value="UniProtKB-EC"/>
</dbReference>
<evidence type="ECO:0000256" key="1">
    <source>
        <dbReference type="ARBA" id="ARBA00004173"/>
    </source>
</evidence>
<keyword evidence="15" id="KW-1185">Reference proteome</keyword>
<evidence type="ECO:0000313" key="14">
    <source>
        <dbReference type="EMBL" id="OBA20334.1"/>
    </source>
</evidence>
<dbReference type="Gene3D" id="3.40.50.720">
    <property type="entry name" value="NAD(P)-binding Rossmann-like Domain"/>
    <property type="match status" value="1"/>
</dbReference>
<keyword evidence="6" id="KW-0809">Transit peptide</keyword>
<reference evidence="14 15" key="1">
    <citation type="submission" date="2016-05" db="EMBL/GenBank/DDBJ databases">
        <title>Comparative genomics of biotechnologically important yeasts.</title>
        <authorList>
            <consortium name="DOE Joint Genome Institute"/>
            <person name="Riley R."/>
            <person name="Haridas S."/>
            <person name="Wolfe K.H."/>
            <person name="Lopes M.R."/>
            <person name="Hittinger C.T."/>
            <person name="Goker M."/>
            <person name="Salamov A."/>
            <person name="Wisecaver J."/>
            <person name="Long T.M."/>
            <person name="Aerts A.L."/>
            <person name="Barry K."/>
            <person name="Choi C."/>
            <person name="Clum A."/>
            <person name="Coughlan A.Y."/>
            <person name="Deshpande S."/>
            <person name="Douglass A.P."/>
            <person name="Hanson S.J."/>
            <person name="Klenk H.-P."/>
            <person name="LaButti K."/>
            <person name="Lapidus A."/>
            <person name="Lindquist E."/>
            <person name="Lipzen A."/>
            <person name="Meier-kolthoff J.P."/>
            <person name="Ohm R.A."/>
            <person name="Otillar R.P."/>
            <person name="Pangilinan J."/>
            <person name="Peng Y."/>
            <person name="Rokas A."/>
            <person name="Rosa C.A."/>
            <person name="Scheuner C."/>
            <person name="Sibirny A.A."/>
            <person name="Slot J.C."/>
            <person name="Stielow J.B."/>
            <person name="Sun H."/>
            <person name="Kurtzman C.P."/>
            <person name="Blackwell M."/>
            <person name="Grigoriev I.V."/>
            <person name="Jeffries T.W."/>
        </authorList>
    </citation>
    <scope>NUCLEOTIDE SEQUENCE [LARGE SCALE GENOMIC DNA]</scope>
    <source>
        <strain evidence="14 15">NRRL YB-4993</strain>
    </source>
</reference>
<sequence length="370" mass="40260">MYHVSAAAFTETNPDLSKALFNATSTIDAAKLAENEVLIAALGVPVNPSDRLQVAGSYKTPINFQHLGQDSTEKKVAVGGNEGCFCVVAVGQDVSSYKVGDWVILKLTSFGTWRSHAIVPLTPDNPDPLIVVLSDGENNISMDEASTISTNPCTAYQLFHNYVSDWQENDWIVMNAGNSFVNKYLYQLAKHHGVKTLGIVRRKPDFAEVAKELRGLGATEIVAEDKFLAEDFVSATLPKLVGETARVRLALDSVAGPTTPNLVAALSNDQTFVNYGGMSGGMVQYSPGVQLAKNITLKSYWLTRNTRQNPQLKVDTIRSLLPLYKSGVFQPVKFTHIPWDGTGSLRDAFVQAIDESHLGKRVVTFPGNVV</sequence>
<dbReference type="InterPro" id="IPR036291">
    <property type="entry name" value="NAD(P)-bd_dom_sf"/>
</dbReference>
<feature type="domain" description="Enoyl reductase (ER)" evidence="13">
    <location>
        <begin position="15"/>
        <end position="363"/>
    </location>
</feature>
<dbReference type="STRING" id="869754.A0A1A0H895"/>
<dbReference type="InterPro" id="IPR051034">
    <property type="entry name" value="Mito_Enoyl-ACP_Reductase"/>
</dbReference>
<dbReference type="GO" id="GO:0005739">
    <property type="term" value="C:mitochondrion"/>
    <property type="evidence" value="ECO:0007669"/>
    <property type="project" value="UniProtKB-SubCell"/>
</dbReference>
<evidence type="ECO:0000313" key="15">
    <source>
        <dbReference type="Proteomes" id="UP000092555"/>
    </source>
</evidence>
<keyword evidence="4" id="KW-0276">Fatty acid metabolism</keyword>
<dbReference type="OrthoDB" id="7482721at2759"/>
<evidence type="ECO:0000256" key="6">
    <source>
        <dbReference type="ARBA" id="ARBA00022946"/>
    </source>
</evidence>
<organism evidence="14 15">
    <name type="scientific">Metschnikowia bicuspidata var. bicuspidata NRRL YB-4993</name>
    <dbReference type="NCBI Taxonomy" id="869754"/>
    <lineage>
        <taxon>Eukaryota</taxon>
        <taxon>Fungi</taxon>
        <taxon>Dikarya</taxon>
        <taxon>Ascomycota</taxon>
        <taxon>Saccharomycotina</taxon>
        <taxon>Pichiomycetes</taxon>
        <taxon>Metschnikowiaceae</taxon>
        <taxon>Metschnikowia</taxon>
    </lineage>
</organism>
<evidence type="ECO:0000256" key="8">
    <source>
        <dbReference type="ARBA" id="ARBA00023098"/>
    </source>
</evidence>
<accession>A0A1A0H895</accession>
<keyword evidence="10" id="KW-0275">Fatty acid biosynthesis</keyword>
<comment type="similarity">
    <text evidence="2">Belongs to the zinc-containing alcohol dehydrogenase family. Quinone oxidoreductase subfamily.</text>
</comment>
<dbReference type="PANTHER" id="PTHR43981:SF2">
    <property type="entry name" value="ENOYL-[ACYL-CARRIER-PROTEIN] REDUCTASE, MITOCHONDRIAL"/>
    <property type="match status" value="1"/>
</dbReference>
<dbReference type="InterPro" id="IPR011032">
    <property type="entry name" value="GroES-like_sf"/>
</dbReference>
<comment type="catalytic activity">
    <reaction evidence="12">
        <text>a 2,3-saturated acyl-[ACP] + NADP(+) = a (2E)-enoyl-[ACP] + NADPH + H(+)</text>
        <dbReference type="Rhea" id="RHEA:22564"/>
        <dbReference type="Rhea" id="RHEA-COMP:9925"/>
        <dbReference type="Rhea" id="RHEA-COMP:9926"/>
        <dbReference type="ChEBI" id="CHEBI:15378"/>
        <dbReference type="ChEBI" id="CHEBI:57783"/>
        <dbReference type="ChEBI" id="CHEBI:58349"/>
        <dbReference type="ChEBI" id="CHEBI:78784"/>
        <dbReference type="ChEBI" id="CHEBI:78785"/>
        <dbReference type="EC" id="1.3.1.104"/>
    </reaction>
</comment>
<evidence type="ECO:0000256" key="7">
    <source>
        <dbReference type="ARBA" id="ARBA00023002"/>
    </source>
</evidence>
<name>A0A1A0H895_9ASCO</name>
<protein>
    <recommendedName>
        <fullName evidence="11">enoyl-[acyl-carrier-protein] reductase</fullName>
        <ecNumber evidence="11">1.3.1.104</ecNumber>
    </recommendedName>
</protein>
<dbReference type="SUPFAM" id="SSF51735">
    <property type="entry name" value="NAD(P)-binding Rossmann-fold domains"/>
    <property type="match status" value="1"/>
</dbReference>
<comment type="subcellular location">
    <subcellularLocation>
        <location evidence="1">Mitochondrion</location>
    </subcellularLocation>
</comment>
<dbReference type="AlphaFoldDB" id="A0A1A0H895"/>
<keyword evidence="3" id="KW-0444">Lipid biosynthesis</keyword>
<evidence type="ECO:0000256" key="4">
    <source>
        <dbReference type="ARBA" id="ARBA00022832"/>
    </source>
</evidence>
<dbReference type="Pfam" id="PF08240">
    <property type="entry name" value="ADH_N"/>
    <property type="match status" value="1"/>
</dbReference>
<dbReference type="PANTHER" id="PTHR43981">
    <property type="entry name" value="ENOYL-[ACYL-CARRIER-PROTEIN] REDUCTASE, MITOCHONDRIAL"/>
    <property type="match status" value="1"/>
</dbReference>
<proteinExistence type="inferred from homology"/>
<keyword evidence="8" id="KW-0443">Lipid metabolism</keyword>
<evidence type="ECO:0000256" key="12">
    <source>
        <dbReference type="ARBA" id="ARBA00048843"/>
    </source>
</evidence>
<evidence type="ECO:0000259" key="13">
    <source>
        <dbReference type="SMART" id="SM00829"/>
    </source>
</evidence>
<dbReference type="InterPro" id="IPR013154">
    <property type="entry name" value="ADH-like_N"/>
</dbReference>
<evidence type="ECO:0000256" key="2">
    <source>
        <dbReference type="ARBA" id="ARBA00010371"/>
    </source>
</evidence>
<dbReference type="Gene3D" id="3.90.180.10">
    <property type="entry name" value="Medium-chain alcohol dehydrogenases, catalytic domain"/>
    <property type="match status" value="1"/>
</dbReference>
<gene>
    <name evidence="14" type="ORF">METBIDRAFT_12359</name>
</gene>
<dbReference type="SUPFAM" id="SSF50129">
    <property type="entry name" value="GroES-like"/>
    <property type="match status" value="1"/>
</dbReference>
<dbReference type="GO" id="GO:0006633">
    <property type="term" value="P:fatty acid biosynthetic process"/>
    <property type="evidence" value="ECO:0007669"/>
    <property type="project" value="UniProtKB-KW"/>
</dbReference>
<evidence type="ECO:0000256" key="9">
    <source>
        <dbReference type="ARBA" id="ARBA00023128"/>
    </source>
</evidence>
<dbReference type="EC" id="1.3.1.104" evidence="11"/>
<dbReference type="GeneID" id="30027192"/>
<evidence type="ECO:0000256" key="3">
    <source>
        <dbReference type="ARBA" id="ARBA00022516"/>
    </source>
</evidence>
<dbReference type="EMBL" id="LXTC01000004">
    <property type="protein sequence ID" value="OBA20334.1"/>
    <property type="molecule type" value="Genomic_DNA"/>
</dbReference>
<dbReference type="CDD" id="cd08290">
    <property type="entry name" value="ETR"/>
    <property type="match status" value="1"/>
</dbReference>
<evidence type="ECO:0000256" key="5">
    <source>
        <dbReference type="ARBA" id="ARBA00022857"/>
    </source>
</evidence>
<dbReference type="Proteomes" id="UP000092555">
    <property type="component" value="Unassembled WGS sequence"/>
</dbReference>
<dbReference type="InterPro" id="IPR020843">
    <property type="entry name" value="ER"/>
</dbReference>
<dbReference type="RefSeq" id="XP_018710856.1">
    <property type="nucleotide sequence ID" value="XM_018854216.1"/>
</dbReference>
<keyword evidence="7" id="KW-0560">Oxidoreductase</keyword>
<dbReference type="SMART" id="SM00829">
    <property type="entry name" value="PKS_ER"/>
    <property type="match status" value="1"/>
</dbReference>
<comment type="caution">
    <text evidence="14">The sequence shown here is derived from an EMBL/GenBank/DDBJ whole genome shotgun (WGS) entry which is preliminary data.</text>
</comment>
<keyword evidence="5" id="KW-0521">NADP</keyword>
<evidence type="ECO:0000256" key="11">
    <source>
        <dbReference type="ARBA" id="ARBA00038963"/>
    </source>
</evidence>